<dbReference type="Proteomes" id="UP000075604">
    <property type="component" value="Unassembled WGS sequence"/>
</dbReference>
<organism evidence="8 9">
    <name type="scientific">Sorangium cellulosum</name>
    <name type="common">Polyangium cellulosum</name>
    <dbReference type="NCBI Taxonomy" id="56"/>
    <lineage>
        <taxon>Bacteria</taxon>
        <taxon>Pseudomonadati</taxon>
        <taxon>Myxococcota</taxon>
        <taxon>Polyangia</taxon>
        <taxon>Polyangiales</taxon>
        <taxon>Polyangiaceae</taxon>
        <taxon>Sorangium</taxon>
    </lineage>
</organism>
<dbReference type="SUPFAM" id="SSF103473">
    <property type="entry name" value="MFS general substrate transporter"/>
    <property type="match status" value="1"/>
</dbReference>
<sequence length="147" mass="14721">MWAGAYWGSIGVGRVVLGVVVDRVGADRLLRMATVVALLGTALFAVGPAWPGAAGLMLAGLGLAPIYPTLMSRTPARLGPSTAHAIGFQASAAMVGGAVLPSLGGVLAARVGLPSIGTLALITAAGLWLLHEMLVRSTRPRGTSDGA</sequence>
<evidence type="ECO:0000313" key="8">
    <source>
        <dbReference type="EMBL" id="KYF60241.1"/>
    </source>
</evidence>
<dbReference type="InterPro" id="IPR036259">
    <property type="entry name" value="MFS_trans_sf"/>
</dbReference>
<feature type="transmembrane region" description="Helical" evidence="7">
    <location>
        <begin position="6"/>
        <end position="22"/>
    </location>
</feature>
<dbReference type="GO" id="GO:0012505">
    <property type="term" value="C:endomembrane system"/>
    <property type="evidence" value="ECO:0007669"/>
    <property type="project" value="UniProtKB-SubCell"/>
</dbReference>
<reference evidence="8 9" key="1">
    <citation type="submission" date="2014-02" db="EMBL/GenBank/DDBJ databases">
        <title>The small core and large imbalanced accessory genome model reveals a collaborative survival strategy of Sorangium cellulosum strains in nature.</title>
        <authorList>
            <person name="Han K."/>
            <person name="Peng R."/>
            <person name="Blom J."/>
            <person name="Li Y.-Z."/>
        </authorList>
    </citation>
    <scope>NUCLEOTIDE SEQUENCE [LARGE SCALE GENOMIC DNA]</scope>
    <source>
        <strain evidence="8 9">So0157-18</strain>
    </source>
</reference>
<evidence type="ECO:0000256" key="3">
    <source>
        <dbReference type="ARBA" id="ARBA00022448"/>
    </source>
</evidence>
<name>A0A150PWQ3_SORCE</name>
<feature type="transmembrane region" description="Helical" evidence="7">
    <location>
        <begin position="52"/>
        <end position="70"/>
    </location>
</feature>
<keyword evidence="5 7" id="KW-1133">Transmembrane helix</keyword>
<comment type="similarity">
    <text evidence="2">Belongs to the major facilitator superfamily.</text>
</comment>
<gene>
    <name evidence="8" type="ORF">BE04_17495</name>
</gene>
<keyword evidence="4 7" id="KW-0812">Transmembrane</keyword>
<dbReference type="AlphaFoldDB" id="A0A150PWQ3"/>
<comment type="subcellular location">
    <subcellularLocation>
        <location evidence="1">Endomembrane system</location>
        <topology evidence="1">Multi-pass membrane protein</topology>
    </subcellularLocation>
</comment>
<comment type="caution">
    <text evidence="8">The sequence shown here is derived from an EMBL/GenBank/DDBJ whole genome shotgun (WGS) entry which is preliminary data.</text>
</comment>
<evidence type="ECO:0000313" key="9">
    <source>
        <dbReference type="Proteomes" id="UP000075604"/>
    </source>
</evidence>
<proteinExistence type="inferred from homology"/>
<dbReference type="InterPro" id="IPR051788">
    <property type="entry name" value="MFS_Transporter"/>
</dbReference>
<dbReference type="PANTHER" id="PTHR23514:SF3">
    <property type="entry name" value="BYPASS OF STOP CODON PROTEIN 6"/>
    <property type="match status" value="1"/>
</dbReference>
<keyword evidence="6 7" id="KW-0472">Membrane</keyword>
<feature type="transmembrane region" description="Helical" evidence="7">
    <location>
        <begin position="82"/>
        <end position="101"/>
    </location>
</feature>
<evidence type="ECO:0000256" key="7">
    <source>
        <dbReference type="SAM" id="Phobius"/>
    </source>
</evidence>
<protein>
    <recommendedName>
        <fullName evidence="10">Major facilitator superfamily (MFS) profile domain-containing protein</fullName>
    </recommendedName>
</protein>
<dbReference type="InterPro" id="IPR011701">
    <property type="entry name" value="MFS"/>
</dbReference>
<evidence type="ECO:0008006" key="10">
    <source>
        <dbReference type="Google" id="ProtNLM"/>
    </source>
</evidence>
<accession>A0A150PWQ3</accession>
<dbReference type="GO" id="GO:0022857">
    <property type="term" value="F:transmembrane transporter activity"/>
    <property type="evidence" value="ECO:0007669"/>
    <property type="project" value="InterPro"/>
</dbReference>
<dbReference type="PANTHER" id="PTHR23514">
    <property type="entry name" value="BYPASS OF STOP CODON PROTEIN 6"/>
    <property type="match status" value="1"/>
</dbReference>
<dbReference type="GO" id="GO:0016020">
    <property type="term" value="C:membrane"/>
    <property type="evidence" value="ECO:0007669"/>
    <property type="project" value="TreeGrafter"/>
</dbReference>
<feature type="transmembrane region" description="Helical" evidence="7">
    <location>
        <begin position="107"/>
        <end position="130"/>
    </location>
</feature>
<evidence type="ECO:0000256" key="5">
    <source>
        <dbReference type="ARBA" id="ARBA00022989"/>
    </source>
</evidence>
<dbReference type="Gene3D" id="1.20.1250.20">
    <property type="entry name" value="MFS general substrate transporter like domains"/>
    <property type="match status" value="1"/>
</dbReference>
<dbReference type="Pfam" id="PF07690">
    <property type="entry name" value="MFS_1"/>
    <property type="match status" value="1"/>
</dbReference>
<keyword evidence="3" id="KW-0813">Transport</keyword>
<evidence type="ECO:0000256" key="4">
    <source>
        <dbReference type="ARBA" id="ARBA00022692"/>
    </source>
</evidence>
<evidence type="ECO:0000256" key="2">
    <source>
        <dbReference type="ARBA" id="ARBA00008335"/>
    </source>
</evidence>
<evidence type="ECO:0000256" key="6">
    <source>
        <dbReference type="ARBA" id="ARBA00023136"/>
    </source>
</evidence>
<evidence type="ECO:0000256" key="1">
    <source>
        <dbReference type="ARBA" id="ARBA00004127"/>
    </source>
</evidence>
<dbReference type="EMBL" id="JELX01001005">
    <property type="protein sequence ID" value="KYF60241.1"/>
    <property type="molecule type" value="Genomic_DNA"/>
</dbReference>